<organism evidence="2 3">
    <name type="scientific">Macaca fascicularis</name>
    <name type="common">Crab-eating macaque</name>
    <name type="synonym">Cynomolgus monkey</name>
    <dbReference type="NCBI Taxonomy" id="9541"/>
    <lineage>
        <taxon>Eukaryota</taxon>
        <taxon>Metazoa</taxon>
        <taxon>Chordata</taxon>
        <taxon>Craniata</taxon>
        <taxon>Vertebrata</taxon>
        <taxon>Euteleostomi</taxon>
        <taxon>Mammalia</taxon>
        <taxon>Eutheria</taxon>
        <taxon>Euarchontoglires</taxon>
        <taxon>Primates</taxon>
        <taxon>Haplorrhini</taxon>
        <taxon>Catarrhini</taxon>
        <taxon>Cercopithecidae</taxon>
        <taxon>Cercopithecinae</taxon>
        <taxon>Macaca</taxon>
    </lineage>
</organism>
<keyword evidence="3" id="KW-1185">Reference proteome</keyword>
<sequence length="95" mass="10687">MAKVTRKLKESSKVVEQSNPSTKQLISSTKGKNKMKKSCQPRARNGGKVKKIQRGIKRLLHGSSRKKSSSTSTEIPQKVKRVKRAKKFQPLAKIE</sequence>
<feature type="compositionally biased region" description="Basic residues" evidence="1">
    <location>
        <begin position="31"/>
        <end position="68"/>
    </location>
</feature>
<feature type="compositionally biased region" description="Polar residues" evidence="1">
    <location>
        <begin position="14"/>
        <end position="30"/>
    </location>
</feature>
<dbReference type="PANTHER" id="PTHR37876">
    <property type="entry name" value="PROTEIN GAR2-LIKE"/>
    <property type="match status" value="1"/>
</dbReference>
<proteinExistence type="predicted"/>
<reference evidence="2" key="3">
    <citation type="submission" date="2025-09" db="UniProtKB">
        <authorList>
            <consortium name="Ensembl"/>
        </authorList>
    </citation>
    <scope>IDENTIFICATION</scope>
</reference>
<dbReference type="InterPro" id="IPR040433">
    <property type="entry name" value="Spermatid_TP"/>
</dbReference>
<dbReference type="AlphaFoldDB" id="A0A7N9CXA5"/>
<dbReference type="PANTHER" id="PTHR37876:SF1">
    <property type="entry name" value="SERINE_ARGININE REPETITIVE MATRIX PROTEIN 4-LIKE-RELATED"/>
    <property type="match status" value="1"/>
</dbReference>
<evidence type="ECO:0000313" key="2">
    <source>
        <dbReference type="Ensembl" id="ENSMFAP00000055119.1"/>
    </source>
</evidence>
<dbReference type="GeneTree" id="ENSGT00970000197053"/>
<dbReference type="Proteomes" id="UP000233100">
    <property type="component" value="Chromosome X"/>
</dbReference>
<feature type="region of interest" description="Disordered" evidence="1">
    <location>
        <begin position="1"/>
        <end position="95"/>
    </location>
</feature>
<evidence type="ECO:0000256" key="1">
    <source>
        <dbReference type="SAM" id="MobiDB-lite"/>
    </source>
</evidence>
<feature type="compositionally biased region" description="Basic residues" evidence="1">
    <location>
        <begin position="78"/>
        <end position="87"/>
    </location>
</feature>
<reference evidence="2 3" key="1">
    <citation type="submission" date="2013-03" db="EMBL/GenBank/DDBJ databases">
        <authorList>
            <person name="Warren W."/>
            <person name="Wilson R.K."/>
        </authorList>
    </citation>
    <scope>NUCLEOTIDE SEQUENCE</scope>
</reference>
<evidence type="ECO:0000313" key="3">
    <source>
        <dbReference type="Proteomes" id="UP000233100"/>
    </source>
</evidence>
<dbReference type="Ensembl" id="ENSMFAT00000090575.1">
    <property type="protein sequence ID" value="ENSMFAP00000055119.1"/>
    <property type="gene ID" value="ENSMFAG00000053111.1"/>
</dbReference>
<reference evidence="2" key="2">
    <citation type="submission" date="2025-08" db="UniProtKB">
        <authorList>
            <consortium name="Ensembl"/>
        </authorList>
    </citation>
    <scope>IDENTIFICATION</scope>
</reference>
<accession>A0A7N9CXA5</accession>
<name>A0A7N9CXA5_MACFA</name>
<protein>
    <submittedName>
        <fullName evidence="2">Uncharacterized protein</fullName>
    </submittedName>
</protein>